<proteinExistence type="predicted"/>
<dbReference type="Gene3D" id="1.20.1740.10">
    <property type="entry name" value="Amino acid/polyamine transporter I"/>
    <property type="match status" value="1"/>
</dbReference>
<feature type="transmembrane region" description="Helical" evidence="4">
    <location>
        <begin position="426"/>
        <end position="443"/>
    </location>
</feature>
<dbReference type="GO" id="GO:0022857">
    <property type="term" value="F:transmembrane transporter activity"/>
    <property type="evidence" value="ECO:0007669"/>
    <property type="project" value="InterPro"/>
</dbReference>
<keyword evidence="2" id="KW-0813">Transport</keyword>
<evidence type="ECO:0000313" key="6">
    <source>
        <dbReference type="Proteomes" id="UP000023152"/>
    </source>
</evidence>
<evidence type="ECO:0000256" key="4">
    <source>
        <dbReference type="SAM" id="Phobius"/>
    </source>
</evidence>
<feature type="transmembrane region" description="Helical" evidence="4">
    <location>
        <begin position="86"/>
        <end position="108"/>
    </location>
</feature>
<dbReference type="PANTHER" id="PTHR45826">
    <property type="entry name" value="POLYAMINE TRANSPORTER PUT1"/>
    <property type="match status" value="1"/>
</dbReference>
<evidence type="ECO:0000256" key="1">
    <source>
        <dbReference type="ARBA" id="ARBA00004651"/>
    </source>
</evidence>
<dbReference type="GO" id="GO:0005886">
    <property type="term" value="C:plasma membrane"/>
    <property type="evidence" value="ECO:0007669"/>
    <property type="project" value="UniProtKB-SubCell"/>
</dbReference>
<comment type="caution">
    <text evidence="5">The sequence shown here is derived from an EMBL/GenBank/DDBJ whole genome shotgun (WGS) entry which is preliminary data.</text>
</comment>
<dbReference type="OrthoDB" id="5982228at2759"/>
<dbReference type="PANTHER" id="PTHR45826:SF2">
    <property type="entry name" value="AMINO ACID TRANSPORTER"/>
    <property type="match status" value="1"/>
</dbReference>
<feature type="transmembrane region" description="Helical" evidence="4">
    <location>
        <begin position="338"/>
        <end position="356"/>
    </location>
</feature>
<feature type="transmembrane region" description="Helical" evidence="4">
    <location>
        <begin position="20"/>
        <end position="39"/>
    </location>
</feature>
<dbReference type="InterPro" id="IPR044566">
    <property type="entry name" value="RMV1-like"/>
</dbReference>
<evidence type="ECO:0000256" key="2">
    <source>
        <dbReference type="ARBA" id="ARBA00022448"/>
    </source>
</evidence>
<keyword evidence="4" id="KW-0812">Transmembrane</keyword>
<feature type="transmembrane region" description="Helical" evidence="4">
    <location>
        <begin position="46"/>
        <end position="66"/>
    </location>
</feature>
<dbReference type="AlphaFoldDB" id="X6MVX4"/>
<feature type="transmembrane region" description="Helical" evidence="4">
    <location>
        <begin position="362"/>
        <end position="384"/>
    </location>
</feature>
<keyword evidence="4" id="KW-1133">Transmembrane helix</keyword>
<name>X6MVX4_RETFI</name>
<gene>
    <name evidence="5" type="ORF">RFI_19709</name>
</gene>
<evidence type="ECO:0000256" key="3">
    <source>
        <dbReference type="ARBA" id="ARBA00022475"/>
    </source>
</evidence>
<keyword evidence="4" id="KW-0472">Membrane</keyword>
<feature type="transmembrane region" description="Helical" evidence="4">
    <location>
        <begin position="164"/>
        <end position="183"/>
    </location>
</feature>
<keyword evidence="6" id="KW-1185">Reference proteome</keyword>
<accession>X6MVX4</accession>
<keyword evidence="3" id="KW-1003">Cell membrane</keyword>
<organism evidence="5 6">
    <name type="scientific">Reticulomyxa filosa</name>
    <dbReference type="NCBI Taxonomy" id="46433"/>
    <lineage>
        <taxon>Eukaryota</taxon>
        <taxon>Sar</taxon>
        <taxon>Rhizaria</taxon>
        <taxon>Retaria</taxon>
        <taxon>Foraminifera</taxon>
        <taxon>Monothalamids</taxon>
        <taxon>Reticulomyxidae</taxon>
        <taxon>Reticulomyxa</taxon>
    </lineage>
</organism>
<comment type="subcellular location">
    <subcellularLocation>
        <location evidence="1">Cell membrane</location>
        <topology evidence="1">Multi-pass membrane protein</topology>
    </subcellularLocation>
</comment>
<evidence type="ECO:0000313" key="5">
    <source>
        <dbReference type="EMBL" id="ETO17612.1"/>
    </source>
</evidence>
<dbReference type="Proteomes" id="UP000023152">
    <property type="component" value="Unassembled WGS sequence"/>
</dbReference>
<dbReference type="PIRSF" id="PIRSF006060">
    <property type="entry name" value="AA_transporter"/>
    <property type="match status" value="1"/>
</dbReference>
<sequence length="467" mass="52802">MGQYVKEMYKKVFGVYLDDVVVWAIKAVFVLLAGGLNLMNISVQGTISIIFSIIFMTPFLVGFVYSMPNTDMSVWLKGPSSGEINWAIYVSTLIWLHTGRDVMGCMAGEAGFAPQDFIKCFAISIVMDWAGYTFSLLGAFTVPYRASEWKNGYLIDAYNQIIPGMQWFVVCGALFSFFSLYFMQFSAHVRMMWAISQKYIIISGNGQLYLKDEYKEHLEKMKAQKKLIRSASPSPVPVSARLKSKMEKKNITLKSTRQKMISIPADNNHMSVGMAKAANETSFLAPLETSMDETLNLLRSTSQPLSSAPKTIKPNRYIRVEIFPEWVGWEWERTGSPVVAVVIQTIVNLILVGLPFDQLVLASTIVGCFTYLTEFTAFIVLKYTEPDAIRPYTVPGGLWGAWAVTITKVTLVFVVFGMTISQYPHFFFWCVLYDVILVALFYLRNYFFPDDNPYIQIDDKPTPSAEP</sequence>
<reference evidence="5 6" key="1">
    <citation type="journal article" date="2013" name="Curr. Biol.">
        <title>The Genome of the Foraminiferan Reticulomyxa filosa.</title>
        <authorList>
            <person name="Glockner G."/>
            <person name="Hulsmann N."/>
            <person name="Schleicher M."/>
            <person name="Noegel A.A."/>
            <person name="Eichinger L."/>
            <person name="Gallinger C."/>
            <person name="Pawlowski J."/>
            <person name="Sierra R."/>
            <person name="Euteneuer U."/>
            <person name="Pillet L."/>
            <person name="Moustafa A."/>
            <person name="Platzer M."/>
            <person name="Groth M."/>
            <person name="Szafranski K."/>
            <person name="Schliwa M."/>
        </authorList>
    </citation>
    <scope>NUCLEOTIDE SEQUENCE [LARGE SCALE GENOMIC DNA]</scope>
</reference>
<feature type="transmembrane region" description="Helical" evidence="4">
    <location>
        <begin position="396"/>
        <end position="420"/>
    </location>
</feature>
<protein>
    <submittedName>
        <fullName evidence="5">Amino acid transporter</fullName>
    </submittedName>
</protein>
<dbReference type="EMBL" id="ASPP01016300">
    <property type="protein sequence ID" value="ETO17612.1"/>
    <property type="molecule type" value="Genomic_DNA"/>
</dbReference>
<feature type="transmembrane region" description="Helical" evidence="4">
    <location>
        <begin position="120"/>
        <end position="144"/>
    </location>
</feature>